<dbReference type="InterPro" id="IPR011990">
    <property type="entry name" value="TPR-like_helical_dom_sf"/>
</dbReference>
<evidence type="ECO:0000313" key="3">
    <source>
        <dbReference type="Proteomes" id="UP000043763"/>
    </source>
</evidence>
<evidence type="ECO:0008006" key="4">
    <source>
        <dbReference type="Google" id="ProtNLM"/>
    </source>
</evidence>
<reference evidence="3" key="1">
    <citation type="submission" date="2015-04" db="EMBL/GenBank/DDBJ databases">
        <authorList>
            <person name="Mushtaq Mamoona"/>
        </authorList>
    </citation>
    <scope>NUCLEOTIDE SEQUENCE [LARGE SCALE GENOMIC DNA]</scope>
    <source>
        <strain evidence="3">AN4859/03</strain>
    </source>
</reference>
<dbReference type="Gene3D" id="1.25.40.10">
    <property type="entry name" value="Tetratricopeptide repeat domain"/>
    <property type="match status" value="1"/>
</dbReference>
<evidence type="ECO:0000256" key="1">
    <source>
        <dbReference type="SAM" id="Coils"/>
    </source>
</evidence>
<proteinExistence type="predicted"/>
<name>A0A0G4K6J6_9SPIR</name>
<accession>A0A0G4K6J6</accession>
<dbReference type="Proteomes" id="UP000043763">
    <property type="component" value="Unassembled WGS sequence"/>
</dbReference>
<feature type="coiled-coil region" evidence="1">
    <location>
        <begin position="140"/>
        <end position="167"/>
    </location>
</feature>
<gene>
    <name evidence="2" type="ORF">BRSU_1283</name>
</gene>
<sequence>MDFTIPYENEIDEKDKTIIQEYILNNIKDYENNSTKLTELIIEAVSSLSAGKSRTEYLAKQGFLENIINSITGQNRKIRGEIDYNYAVVKNASLKMIEYLANQNKITYEGLIYLNNKLNNIEKNIEEELIAICNNVRESFNVILNKINKESNRIDSLEKKVQLLEFKAASNILEFDNIKYIDMDNIEKIICLSNDLFTKISNVNNSDNNIPKENIYMIKSILFDFNVDMNQKIKVNDIYYKLIEKPNFINKLFLNTQNNINTYEYIIPILSGIKKIEKLDKEESYIINSITKINPNINIKDIKIDLVNEYGINISNFDYNAEITNYDIIVLIINELKMISKTFNPPIKYTDSKKSIELAREYFDNKKYKKAMAECDSILFHDKENKEARHIKIESLYKLLIKEVRNFESPLCYKEIAKIYLIKKDYENTLKYLNKYFDSYSSNKEIFKYKEKLQFQYKKIMEYEEKTNKKLEKITDKNKRDYLEFINDFWGVYLSKI</sequence>
<keyword evidence="3" id="KW-1185">Reference proteome</keyword>
<dbReference type="AlphaFoldDB" id="A0A0G4K6J6"/>
<evidence type="ECO:0000313" key="2">
    <source>
        <dbReference type="EMBL" id="CRF33189.1"/>
    </source>
</evidence>
<protein>
    <recommendedName>
        <fullName evidence="4">Sel1 domain-containing protein repeat-containing protein</fullName>
    </recommendedName>
</protein>
<keyword evidence="1" id="KW-0175">Coiled coil</keyword>
<dbReference type="RefSeq" id="WP_048594419.1">
    <property type="nucleotide sequence ID" value="NZ_CVLB01000001.1"/>
</dbReference>
<organism evidence="2 3">
    <name type="scientific">Brachyspira suanatina</name>
    <dbReference type="NCBI Taxonomy" id="381802"/>
    <lineage>
        <taxon>Bacteria</taxon>
        <taxon>Pseudomonadati</taxon>
        <taxon>Spirochaetota</taxon>
        <taxon>Spirochaetia</taxon>
        <taxon>Brachyspirales</taxon>
        <taxon>Brachyspiraceae</taxon>
        <taxon>Brachyspira</taxon>
    </lineage>
</organism>
<dbReference type="OrthoDB" id="305223at2"/>
<dbReference type="SUPFAM" id="SSF48452">
    <property type="entry name" value="TPR-like"/>
    <property type="match status" value="1"/>
</dbReference>
<dbReference type="EMBL" id="CVLB01000001">
    <property type="protein sequence ID" value="CRF33189.1"/>
    <property type="molecule type" value="Genomic_DNA"/>
</dbReference>